<keyword evidence="7 10" id="KW-0119">Carbohydrate metabolism</keyword>
<dbReference type="PROSITE" id="PS00698">
    <property type="entry name" value="GH9_3"/>
    <property type="match status" value="1"/>
</dbReference>
<evidence type="ECO:0000256" key="8">
    <source>
        <dbReference type="ARBA" id="ARBA00023295"/>
    </source>
</evidence>
<keyword evidence="6 11" id="KW-0136">Cellulose degradation</keyword>
<comment type="catalytic activity">
    <reaction evidence="1 11">
        <text>Endohydrolysis of (1-&gt;4)-beta-D-glucosidic linkages in cellulose, lichenin and cereal beta-D-glucans.</text>
        <dbReference type="EC" id="3.2.1.4"/>
    </reaction>
</comment>
<dbReference type="InterPro" id="IPR033126">
    <property type="entry name" value="Glyco_hydro_9_Asp/Glu_AS"/>
</dbReference>
<comment type="subcellular location">
    <subcellularLocation>
        <location evidence="2">Secreted</location>
    </subcellularLocation>
</comment>
<evidence type="ECO:0000259" key="12">
    <source>
        <dbReference type="SMART" id="SM01063"/>
    </source>
</evidence>
<name>A0AAW2MF28_SESRA</name>
<keyword evidence="8 10" id="KW-0326">Glycosidase</keyword>
<evidence type="ECO:0000256" key="11">
    <source>
        <dbReference type="RuleBase" id="RU361166"/>
    </source>
</evidence>
<evidence type="ECO:0000256" key="3">
    <source>
        <dbReference type="ARBA" id="ARBA00007072"/>
    </source>
</evidence>
<dbReference type="InterPro" id="IPR001701">
    <property type="entry name" value="Glyco_hydro_9"/>
</dbReference>
<dbReference type="SMART" id="SM01063">
    <property type="entry name" value="CBM49"/>
    <property type="match status" value="1"/>
</dbReference>
<dbReference type="GO" id="GO:0005576">
    <property type="term" value="C:extracellular region"/>
    <property type="evidence" value="ECO:0007669"/>
    <property type="project" value="UniProtKB-SubCell"/>
</dbReference>
<dbReference type="InterPro" id="IPR008928">
    <property type="entry name" value="6-hairpin_glycosidase_sf"/>
</dbReference>
<evidence type="ECO:0000256" key="10">
    <source>
        <dbReference type="PROSITE-ProRule" id="PRU10060"/>
    </source>
</evidence>
<dbReference type="GO" id="GO:0030245">
    <property type="term" value="P:cellulose catabolic process"/>
    <property type="evidence" value="ECO:0007669"/>
    <property type="project" value="UniProtKB-KW"/>
</dbReference>
<dbReference type="GO" id="GO:0008810">
    <property type="term" value="F:cellulase activity"/>
    <property type="evidence" value="ECO:0007669"/>
    <property type="project" value="UniProtKB-EC"/>
</dbReference>
<dbReference type="Pfam" id="PF09478">
    <property type="entry name" value="CBM49"/>
    <property type="match status" value="1"/>
</dbReference>
<evidence type="ECO:0000313" key="13">
    <source>
        <dbReference type="EMBL" id="KAL0329960.1"/>
    </source>
</evidence>
<dbReference type="Pfam" id="PF00759">
    <property type="entry name" value="Glyco_hydro_9"/>
    <property type="match status" value="1"/>
</dbReference>
<keyword evidence="9 10" id="KW-0624">Polysaccharide degradation</keyword>
<keyword evidence="5 10" id="KW-0378">Hydrolase</keyword>
<dbReference type="GO" id="GO:0030246">
    <property type="term" value="F:carbohydrate binding"/>
    <property type="evidence" value="ECO:0007669"/>
    <property type="project" value="InterPro"/>
</dbReference>
<organism evidence="13">
    <name type="scientific">Sesamum radiatum</name>
    <name type="common">Black benniseed</name>
    <dbReference type="NCBI Taxonomy" id="300843"/>
    <lineage>
        <taxon>Eukaryota</taxon>
        <taxon>Viridiplantae</taxon>
        <taxon>Streptophyta</taxon>
        <taxon>Embryophyta</taxon>
        <taxon>Tracheophyta</taxon>
        <taxon>Spermatophyta</taxon>
        <taxon>Magnoliopsida</taxon>
        <taxon>eudicotyledons</taxon>
        <taxon>Gunneridae</taxon>
        <taxon>Pentapetalae</taxon>
        <taxon>asterids</taxon>
        <taxon>lamiids</taxon>
        <taxon>Lamiales</taxon>
        <taxon>Pedaliaceae</taxon>
        <taxon>Sesamum</taxon>
    </lineage>
</organism>
<gene>
    <name evidence="13" type="ORF">Sradi_4982700</name>
</gene>
<evidence type="ECO:0000256" key="1">
    <source>
        <dbReference type="ARBA" id="ARBA00000966"/>
    </source>
</evidence>
<reference evidence="13" key="1">
    <citation type="submission" date="2020-06" db="EMBL/GenBank/DDBJ databases">
        <authorList>
            <person name="Li T."/>
            <person name="Hu X."/>
            <person name="Zhang T."/>
            <person name="Song X."/>
            <person name="Zhang H."/>
            <person name="Dai N."/>
            <person name="Sheng W."/>
            <person name="Hou X."/>
            <person name="Wei L."/>
        </authorList>
    </citation>
    <scope>NUCLEOTIDE SEQUENCE</scope>
    <source>
        <strain evidence="13">G02</strain>
        <tissue evidence="13">Leaf</tissue>
    </source>
</reference>
<protein>
    <recommendedName>
        <fullName evidence="11">Endoglucanase</fullName>
        <ecNumber evidence="11">3.2.1.4</ecNumber>
    </recommendedName>
</protein>
<dbReference type="EC" id="3.2.1.4" evidence="11"/>
<feature type="active site" evidence="10">
    <location>
        <position position="65"/>
    </location>
</feature>
<evidence type="ECO:0000256" key="9">
    <source>
        <dbReference type="ARBA" id="ARBA00023326"/>
    </source>
</evidence>
<accession>A0AAW2MF28</accession>
<sequence>MVGYGNNYPRQVHHRASSIVSYKVDPSFVSCRGGYATWFSRKASDPNLLTGAIVGGPDAYDNFADQRDNYEQTEPATYNNAPLLGILARLHAGHSGYNQLLPVELPALKPVAANPPAANPVVPASSASPVAINQKLTASWVHNGKTYYRYSTTITNKSSKNLKNLKLYISELYGPLWGLTKSGDSYFFPSWINSLAAGKSIEFVYIHSASPAKVSVSNYNLA</sequence>
<dbReference type="PANTHER" id="PTHR22298">
    <property type="entry name" value="ENDO-1,4-BETA-GLUCANASE"/>
    <property type="match status" value="1"/>
</dbReference>
<dbReference type="EMBL" id="JACGWJ010000022">
    <property type="protein sequence ID" value="KAL0329960.1"/>
    <property type="molecule type" value="Genomic_DNA"/>
</dbReference>
<dbReference type="SUPFAM" id="SSF48208">
    <property type="entry name" value="Six-hairpin glycosidases"/>
    <property type="match status" value="1"/>
</dbReference>
<evidence type="ECO:0000256" key="7">
    <source>
        <dbReference type="ARBA" id="ARBA00023277"/>
    </source>
</evidence>
<evidence type="ECO:0000256" key="4">
    <source>
        <dbReference type="ARBA" id="ARBA00022525"/>
    </source>
</evidence>
<reference evidence="13" key="2">
    <citation type="journal article" date="2024" name="Plant">
        <title>Genomic evolution and insights into agronomic trait innovations of Sesamum species.</title>
        <authorList>
            <person name="Miao H."/>
            <person name="Wang L."/>
            <person name="Qu L."/>
            <person name="Liu H."/>
            <person name="Sun Y."/>
            <person name="Le M."/>
            <person name="Wang Q."/>
            <person name="Wei S."/>
            <person name="Zheng Y."/>
            <person name="Lin W."/>
            <person name="Duan Y."/>
            <person name="Cao H."/>
            <person name="Xiong S."/>
            <person name="Wang X."/>
            <person name="Wei L."/>
            <person name="Li C."/>
            <person name="Ma Q."/>
            <person name="Ju M."/>
            <person name="Zhao R."/>
            <person name="Li G."/>
            <person name="Mu C."/>
            <person name="Tian Q."/>
            <person name="Mei H."/>
            <person name="Zhang T."/>
            <person name="Gao T."/>
            <person name="Zhang H."/>
        </authorList>
    </citation>
    <scope>NUCLEOTIDE SEQUENCE</scope>
    <source>
        <strain evidence="13">G02</strain>
    </source>
</reference>
<evidence type="ECO:0000256" key="5">
    <source>
        <dbReference type="ARBA" id="ARBA00022801"/>
    </source>
</evidence>
<keyword evidence="4" id="KW-0964">Secreted</keyword>
<dbReference type="AlphaFoldDB" id="A0AAW2MF28"/>
<comment type="caution">
    <text evidence="13">The sequence shown here is derived from an EMBL/GenBank/DDBJ whole genome shotgun (WGS) entry which is preliminary data.</text>
</comment>
<dbReference type="InterPro" id="IPR012341">
    <property type="entry name" value="6hp_glycosidase-like_sf"/>
</dbReference>
<dbReference type="Gene3D" id="1.50.10.10">
    <property type="match status" value="1"/>
</dbReference>
<feature type="active site" evidence="10">
    <location>
        <position position="74"/>
    </location>
</feature>
<evidence type="ECO:0000256" key="2">
    <source>
        <dbReference type="ARBA" id="ARBA00004613"/>
    </source>
</evidence>
<comment type="similarity">
    <text evidence="3 10 11">Belongs to the glycosyl hydrolase 9 (cellulase E) family.</text>
</comment>
<evidence type="ECO:0000256" key="6">
    <source>
        <dbReference type="ARBA" id="ARBA00023001"/>
    </source>
</evidence>
<feature type="domain" description="Carbohydrate binding" evidence="12">
    <location>
        <begin position="130"/>
        <end position="210"/>
    </location>
</feature>
<proteinExistence type="inferred from homology"/>
<dbReference type="InterPro" id="IPR019028">
    <property type="entry name" value="CBM_49"/>
</dbReference>